<protein>
    <submittedName>
        <fullName evidence="2">ABC-type transport system involved in multi-copper enzyme maturation permease subunit</fullName>
    </submittedName>
</protein>
<proteinExistence type="predicted"/>
<keyword evidence="1" id="KW-0812">Transmembrane</keyword>
<feature type="transmembrane region" description="Helical" evidence="1">
    <location>
        <begin position="38"/>
        <end position="58"/>
    </location>
</feature>
<evidence type="ECO:0000256" key="1">
    <source>
        <dbReference type="SAM" id="Phobius"/>
    </source>
</evidence>
<evidence type="ECO:0000313" key="3">
    <source>
        <dbReference type="Proteomes" id="UP000542674"/>
    </source>
</evidence>
<feature type="transmembrane region" description="Helical" evidence="1">
    <location>
        <begin position="202"/>
        <end position="223"/>
    </location>
</feature>
<name>A0A7W7WUM6_9PSEU</name>
<dbReference type="EMBL" id="JACHJS010000001">
    <property type="protein sequence ID" value="MBB4964490.1"/>
    <property type="molecule type" value="Genomic_DNA"/>
</dbReference>
<feature type="transmembrane region" description="Helical" evidence="1">
    <location>
        <begin position="79"/>
        <end position="106"/>
    </location>
</feature>
<sequence length="228" mass="23267">MRWIVIAFVLPTVAIIVGLARTGGTALAQSTEVRLAASVLPAVVLMQIAVAIVSVVVTGSEYTHGVIRASLTMAPRRGLLLTAKYVAAAGFGFLVGLVTAAIAIAITAVFSDRGGEWNAVLMRAGFGAGAYLAVLAVLAAALTVLVRGTATAVLIVIAVVYVVPLIAVPLIPGLTGTVGEFWPTTIGLTLVAPPGVGTVPPAAGFLVFVAECAIPVILSWLLFDRRDA</sequence>
<evidence type="ECO:0000313" key="2">
    <source>
        <dbReference type="EMBL" id="MBB4964490.1"/>
    </source>
</evidence>
<reference evidence="2 3" key="1">
    <citation type="submission" date="2020-08" db="EMBL/GenBank/DDBJ databases">
        <title>Sequencing the genomes of 1000 actinobacteria strains.</title>
        <authorList>
            <person name="Klenk H.-P."/>
        </authorList>
    </citation>
    <scope>NUCLEOTIDE SEQUENCE [LARGE SCALE GENOMIC DNA]</scope>
    <source>
        <strain evidence="2 3">DSM 45084</strain>
    </source>
</reference>
<organism evidence="2 3">
    <name type="scientific">Saccharothrix violaceirubra</name>
    <dbReference type="NCBI Taxonomy" id="413306"/>
    <lineage>
        <taxon>Bacteria</taxon>
        <taxon>Bacillati</taxon>
        <taxon>Actinomycetota</taxon>
        <taxon>Actinomycetes</taxon>
        <taxon>Pseudonocardiales</taxon>
        <taxon>Pseudonocardiaceae</taxon>
        <taxon>Saccharothrix</taxon>
    </lineage>
</organism>
<dbReference type="Proteomes" id="UP000542674">
    <property type="component" value="Unassembled WGS sequence"/>
</dbReference>
<feature type="transmembrane region" description="Helical" evidence="1">
    <location>
        <begin position="126"/>
        <end position="146"/>
    </location>
</feature>
<gene>
    <name evidence="2" type="ORF">F4559_001849</name>
</gene>
<keyword evidence="1" id="KW-1133">Transmembrane helix</keyword>
<dbReference type="AlphaFoldDB" id="A0A7W7WUM6"/>
<keyword evidence="1" id="KW-0472">Membrane</keyword>
<feature type="transmembrane region" description="Helical" evidence="1">
    <location>
        <begin position="153"/>
        <end position="174"/>
    </location>
</feature>
<keyword evidence="3" id="KW-1185">Reference proteome</keyword>
<accession>A0A7W7WUM6</accession>
<dbReference type="Pfam" id="PF12730">
    <property type="entry name" value="ABC2_membrane_4"/>
    <property type="match status" value="1"/>
</dbReference>
<comment type="caution">
    <text evidence="2">The sequence shown here is derived from an EMBL/GenBank/DDBJ whole genome shotgun (WGS) entry which is preliminary data.</text>
</comment>